<sequence length="113" mass="12653">MFVGFLVRKNVSPSCFPFFVYLCCSLVDSAVEKMGHLTLAAFTAVLCCLFLETEANPFVYNYEGLRIGGLVIVGLLIAGAVILLTCKCFNNGQKLTGLRWHLNFFFQISMNRR</sequence>
<keyword evidence="4 7" id="KW-0812">Transmembrane</keyword>
<keyword evidence="3 7" id="KW-0813">Transport</keyword>
<comment type="subcellular location">
    <subcellularLocation>
        <location evidence="1">Membrane</location>
        <topology evidence="1">Single-pass membrane protein</topology>
    </subcellularLocation>
</comment>
<comment type="similarity">
    <text evidence="2 7">Belongs to the FXYD family.</text>
</comment>
<evidence type="ECO:0000256" key="5">
    <source>
        <dbReference type="ARBA" id="ARBA00023065"/>
    </source>
</evidence>
<keyword evidence="5 7" id="KW-0406">Ion transport</keyword>
<reference evidence="8" key="3">
    <citation type="submission" date="2025-08" db="UniProtKB">
        <authorList>
            <consortium name="Ensembl"/>
        </authorList>
    </citation>
    <scope>IDENTIFICATION</scope>
    <source>
        <strain evidence="8">HNI</strain>
    </source>
</reference>
<evidence type="ECO:0000256" key="3">
    <source>
        <dbReference type="ARBA" id="ARBA00022448"/>
    </source>
</evidence>
<dbReference type="GO" id="GO:0043269">
    <property type="term" value="P:regulation of monoatomic ion transport"/>
    <property type="evidence" value="ECO:0007669"/>
    <property type="project" value="InterPro"/>
</dbReference>
<evidence type="ECO:0000256" key="4">
    <source>
        <dbReference type="ARBA" id="ARBA00022692"/>
    </source>
</evidence>
<dbReference type="Proteomes" id="UP000265180">
    <property type="component" value="Chromosome 16"/>
</dbReference>
<reference key="1">
    <citation type="journal article" date="2007" name="Nature">
        <title>The medaka draft genome and insights into vertebrate genome evolution.</title>
        <authorList>
            <person name="Kasahara M."/>
            <person name="Naruse K."/>
            <person name="Sasaki S."/>
            <person name="Nakatani Y."/>
            <person name="Qu W."/>
            <person name="Ahsan B."/>
            <person name="Yamada T."/>
            <person name="Nagayasu Y."/>
            <person name="Doi K."/>
            <person name="Kasai Y."/>
            <person name="Jindo T."/>
            <person name="Kobayashi D."/>
            <person name="Shimada A."/>
            <person name="Toyoda A."/>
            <person name="Kuroki Y."/>
            <person name="Fujiyama A."/>
            <person name="Sasaki T."/>
            <person name="Shimizu A."/>
            <person name="Asakawa S."/>
            <person name="Shimizu N."/>
            <person name="Hashimoto S."/>
            <person name="Yang J."/>
            <person name="Lee Y."/>
            <person name="Matsushima K."/>
            <person name="Sugano S."/>
            <person name="Sakaizumi M."/>
            <person name="Narita T."/>
            <person name="Ohishi K."/>
            <person name="Haga S."/>
            <person name="Ohta F."/>
            <person name="Nomoto H."/>
            <person name="Nogata K."/>
            <person name="Morishita T."/>
            <person name="Endo T."/>
            <person name="Shin-I T."/>
            <person name="Takeda H."/>
            <person name="Morishita S."/>
            <person name="Kohara Y."/>
        </authorList>
    </citation>
    <scope>NUCLEOTIDE SEQUENCE [LARGE SCALE GENOMIC DNA]</scope>
    <source>
        <strain>Hd-rR</strain>
    </source>
</reference>
<reference evidence="8 9" key="2">
    <citation type="submission" date="2017-04" db="EMBL/GenBank/DDBJ databases">
        <title>CpG methylation of centromeres and impact of large insertions on vertebrate speciation.</title>
        <authorList>
            <person name="Ichikawa K."/>
            <person name="Yoshimura J."/>
            <person name="Morishita S."/>
        </authorList>
    </citation>
    <scope>NUCLEOTIDE SEQUENCE</scope>
    <source>
        <strain evidence="8 9">HNI</strain>
    </source>
</reference>
<keyword evidence="6 7" id="KW-0472">Membrane</keyword>
<dbReference type="GO" id="GO:0006811">
    <property type="term" value="P:monoatomic ion transport"/>
    <property type="evidence" value="ECO:0007669"/>
    <property type="project" value="UniProtKB-KW"/>
</dbReference>
<evidence type="ECO:0000256" key="1">
    <source>
        <dbReference type="ARBA" id="ARBA00004167"/>
    </source>
</evidence>
<accession>A0A3P9LBP0</accession>
<dbReference type="Gene3D" id="1.20.5.780">
    <property type="entry name" value="Single helix bin"/>
    <property type="match status" value="1"/>
</dbReference>
<organism evidence="8 9">
    <name type="scientific">Oryzias latipes</name>
    <name type="common">Japanese rice fish</name>
    <name type="synonym">Japanese killifish</name>
    <dbReference type="NCBI Taxonomy" id="8090"/>
    <lineage>
        <taxon>Eukaryota</taxon>
        <taxon>Metazoa</taxon>
        <taxon>Chordata</taxon>
        <taxon>Craniata</taxon>
        <taxon>Vertebrata</taxon>
        <taxon>Euteleostomi</taxon>
        <taxon>Actinopterygii</taxon>
        <taxon>Neopterygii</taxon>
        <taxon>Teleostei</taxon>
        <taxon>Neoteleostei</taxon>
        <taxon>Acanthomorphata</taxon>
        <taxon>Ovalentaria</taxon>
        <taxon>Atherinomorphae</taxon>
        <taxon>Beloniformes</taxon>
        <taxon>Adrianichthyidae</taxon>
        <taxon>Oryziinae</taxon>
        <taxon>Oryzias</taxon>
    </lineage>
</organism>
<dbReference type="GO" id="GO:0099106">
    <property type="term" value="F:ion channel regulator activity"/>
    <property type="evidence" value="ECO:0007669"/>
    <property type="project" value="InterPro"/>
</dbReference>
<evidence type="ECO:0000313" key="8">
    <source>
        <dbReference type="Ensembl" id="ENSORLP00020018012.1"/>
    </source>
</evidence>
<dbReference type="AlphaFoldDB" id="A0A3P9LBP0"/>
<feature type="transmembrane region" description="Helical" evidence="7">
    <location>
        <begin position="64"/>
        <end position="84"/>
    </location>
</feature>
<evidence type="ECO:0000256" key="2">
    <source>
        <dbReference type="ARBA" id="ARBA00005948"/>
    </source>
</evidence>
<evidence type="ECO:0000256" key="6">
    <source>
        <dbReference type="ARBA" id="ARBA00023136"/>
    </source>
</evidence>
<evidence type="ECO:0000313" key="9">
    <source>
        <dbReference type="Proteomes" id="UP000265180"/>
    </source>
</evidence>
<dbReference type="GO" id="GO:0016020">
    <property type="term" value="C:membrane"/>
    <property type="evidence" value="ECO:0007669"/>
    <property type="project" value="UniProtKB-SubCell"/>
</dbReference>
<proteinExistence type="inferred from homology"/>
<reference evidence="8" key="4">
    <citation type="submission" date="2025-09" db="UniProtKB">
        <authorList>
            <consortium name="Ensembl"/>
        </authorList>
    </citation>
    <scope>IDENTIFICATION</scope>
    <source>
        <strain evidence="8">HNI</strain>
    </source>
</reference>
<name>A0A3P9LBP0_ORYLA</name>
<protein>
    <recommendedName>
        <fullName evidence="7">FXYD domain-containing ion transport regulator</fullName>
    </recommendedName>
</protein>
<keyword evidence="7" id="KW-1133">Transmembrane helix</keyword>
<dbReference type="Pfam" id="PF02038">
    <property type="entry name" value="ATP1G1_PLM_MAT8"/>
    <property type="match status" value="1"/>
</dbReference>
<dbReference type="Ensembl" id="ENSORLT00020026721.1">
    <property type="protein sequence ID" value="ENSORLP00020018012.1"/>
    <property type="gene ID" value="ENSORLG00020018992.1"/>
</dbReference>
<dbReference type="InterPro" id="IPR000272">
    <property type="entry name" value="Ion-transport_regulator_FXYD"/>
</dbReference>
<evidence type="ECO:0000256" key="7">
    <source>
        <dbReference type="RuleBase" id="RU364131"/>
    </source>
</evidence>